<dbReference type="EMBL" id="JANJQO010000938">
    <property type="protein sequence ID" value="KAJ2973674.1"/>
    <property type="molecule type" value="Genomic_DNA"/>
</dbReference>
<protein>
    <submittedName>
        <fullName evidence="1">Uncharacterized protein</fullName>
    </submittedName>
</protein>
<reference evidence="1" key="1">
    <citation type="submission" date="2022-08" db="EMBL/GenBank/DDBJ databases">
        <title>Genome Sequence of Lecanicillium fungicola.</title>
        <authorList>
            <person name="Buettner E."/>
        </authorList>
    </citation>
    <scope>NUCLEOTIDE SEQUENCE</scope>
    <source>
        <strain evidence="1">Babe33</strain>
    </source>
</reference>
<gene>
    <name evidence="1" type="ORF">NQ176_g6472</name>
</gene>
<dbReference type="Proteomes" id="UP001143910">
    <property type="component" value="Unassembled WGS sequence"/>
</dbReference>
<accession>A0ACC1N5H1</accession>
<sequence length="124" mass="13784">MIASNSDDGELTASTHTERPSTPVNVRHIGHRKEQDIRAACKEADIHKLQALAESEGGLLTDTLRQLAWPVLLGVSSPKTDSDDEPLSSVHDKGDCWKELPPHRDEEQVQLDVNRSFVYYPNGN</sequence>
<evidence type="ECO:0000313" key="1">
    <source>
        <dbReference type="EMBL" id="KAJ2973674.1"/>
    </source>
</evidence>
<organism evidence="1 2">
    <name type="scientific">Zarea fungicola</name>
    <dbReference type="NCBI Taxonomy" id="93591"/>
    <lineage>
        <taxon>Eukaryota</taxon>
        <taxon>Fungi</taxon>
        <taxon>Dikarya</taxon>
        <taxon>Ascomycota</taxon>
        <taxon>Pezizomycotina</taxon>
        <taxon>Sordariomycetes</taxon>
        <taxon>Hypocreomycetidae</taxon>
        <taxon>Hypocreales</taxon>
        <taxon>Cordycipitaceae</taxon>
        <taxon>Zarea</taxon>
    </lineage>
</organism>
<evidence type="ECO:0000313" key="2">
    <source>
        <dbReference type="Proteomes" id="UP001143910"/>
    </source>
</evidence>
<name>A0ACC1N5H1_9HYPO</name>
<keyword evidence="2" id="KW-1185">Reference proteome</keyword>
<proteinExistence type="predicted"/>
<comment type="caution">
    <text evidence="1">The sequence shown here is derived from an EMBL/GenBank/DDBJ whole genome shotgun (WGS) entry which is preliminary data.</text>
</comment>